<name>A0A098E7C0_9ZZZZ</name>
<protein>
    <submittedName>
        <fullName evidence="1">Transposase</fullName>
    </submittedName>
</protein>
<organism evidence="1">
    <name type="scientific">groundwater metagenome</name>
    <dbReference type="NCBI Taxonomy" id="717931"/>
    <lineage>
        <taxon>unclassified sequences</taxon>
        <taxon>metagenomes</taxon>
        <taxon>ecological metagenomes</taxon>
    </lineage>
</organism>
<evidence type="ECO:0000313" key="1">
    <source>
        <dbReference type="EMBL" id="CEG11404.1"/>
    </source>
</evidence>
<proteinExistence type="predicted"/>
<reference evidence="1" key="1">
    <citation type="submission" date="2014-09" db="EMBL/GenBank/DDBJ databases">
        <authorList>
            <person name="Probst J Alexander"/>
        </authorList>
    </citation>
    <scope>NUCLEOTIDE SEQUENCE</scope>
</reference>
<dbReference type="EMBL" id="CCXY01000049">
    <property type="protein sequence ID" value="CEG11404.1"/>
    <property type="molecule type" value="Genomic_DNA"/>
</dbReference>
<sequence>MFDLDRSNACRNVHKLIPILNGILKEAMVLPKRQIHTTEELFELFPVVHDLFIDATERQIPRPKNKHFQIAEI</sequence>
<dbReference type="AlphaFoldDB" id="A0A098E7C0"/>
<gene>
    <name evidence="1" type="ORF">MSIBF_A1420015</name>
</gene>
<accession>A0A098E7C0</accession>